<feature type="chain" id="PRO_5002128680" evidence="1">
    <location>
        <begin position="24"/>
        <end position="450"/>
    </location>
</feature>
<gene>
    <name evidence="3" type="ORF">RJ45_05750</name>
</gene>
<proteinExistence type="predicted"/>
<accession>A0A0B9G7I0</accession>
<evidence type="ECO:0000313" key="4">
    <source>
        <dbReference type="Proteomes" id="UP000031278"/>
    </source>
</evidence>
<protein>
    <submittedName>
        <fullName evidence="3">Succinyl-CoA synthetase subunit alpha</fullName>
    </submittedName>
</protein>
<dbReference type="GO" id="GO:0003824">
    <property type="term" value="F:catalytic activity"/>
    <property type="evidence" value="ECO:0007669"/>
    <property type="project" value="InterPro"/>
</dbReference>
<comment type="caution">
    <text evidence="3">The sequence shown here is derived from an EMBL/GenBank/DDBJ whole genome shotgun (WGS) entry which is preliminary data.</text>
</comment>
<organism evidence="3 4">
    <name type="scientific">Photobacterium gaetbulicola</name>
    <dbReference type="NCBI Taxonomy" id="1295392"/>
    <lineage>
        <taxon>Bacteria</taxon>
        <taxon>Pseudomonadati</taxon>
        <taxon>Pseudomonadota</taxon>
        <taxon>Gammaproteobacteria</taxon>
        <taxon>Vibrionales</taxon>
        <taxon>Vibrionaceae</taxon>
        <taxon>Photobacterium</taxon>
    </lineage>
</organism>
<reference evidence="3 4" key="1">
    <citation type="submission" date="2014-12" db="EMBL/GenBank/DDBJ databases">
        <title>Genome sequencing of Photobacterium gaetbulicola AD005a.</title>
        <authorList>
            <person name="Adrian T.G.S."/>
            <person name="Chan K.G."/>
        </authorList>
    </citation>
    <scope>NUCLEOTIDE SEQUENCE [LARGE SCALE GENOMIC DNA]</scope>
    <source>
        <strain evidence="3 4">AD005a</strain>
    </source>
</reference>
<dbReference type="InterPro" id="IPR005135">
    <property type="entry name" value="Endo/exonuclease/phosphatase"/>
</dbReference>
<evidence type="ECO:0000313" key="3">
    <source>
        <dbReference type="EMBL" id="KHT64559.1"/>
    </source>
</evidence>
<name>A0A0B9G7I0_9GAMM</name>
<evidence type="ECO:0000256" key="1">
    <source>
        <dbReference type="SAM" id="SignalP"/>
    </source>
</evidence>
<dbReference type="Gene3D" id="3.60.10.10">
    <property type="entry name" value="Endonuclease/exonuclease/phosphatase"/>
    <property type="match status" value="1"/>
</dbReference>
<dbReference type="InterPro" id="IPR036691">
    <property type="entry name" value="Endo/exonu/phosph_ase_sf"/>
</dbReference>
<dbReference type="EMBL" id="JWLZ01000068">
    <property type="protein sequence ID" value="KHT64559.1"/>
    <property type="molecule type" value="Genomic_DNA"/>
</dbReference>
<feature type="domain" description="Endonuclease/exonuclease/phosphatase" evidence="2">
    <location>
        <begin position="83"/>
        <end position="439"/>
    </location>
</feature>
<dbReference type="RefSeq" id="WP_039459489.1">
    <property type="nucleotide sequence ID" value="NZ_JWLZ01000068.1"/>
</dbReference>
<dbReference type="SUPFAM" id="SSF56219">
    <property type="entry name" value="DNase I-like"/>
    <property type="match status" value="1"/>
</dbReference>
<dbReference type="Proteomes" id="UP000031278">
    <property type="component" value="Unassembled WGS sequence"/>
</dbReference>
<sequence length="450" mass="49870">MTMKKTFIAASIALAALSGCNSSDSVNTYTEARFATFNLSFDRATYEDLVAEMSLTQDEQSVLIERYKNADLSLTEKEIATAEKVIQIRNVAEIIQRVRPNAFVLAEFNNDGNGEDMKALNGFHDNYLAHSQNDQQPIAFAYKQNIATNTGLPSDYDLNLDGTASGTGDDAWGFGFYHGQYAFAVFSQFEIDKENVRTFQHFKWKDMPGEKNIEIVNCDVELPAGKKCGDAWYSDEAWAQFPLSSKNHADIPVIIPQPNGEKEVVHFLVSHPAPPIFDNPAKHNTERNRAELQFWNDYIDSKNYMYDDKGVYGGLPAGSHFVVAGDLNADHQMGDGDRQTIANLISHSMVNVEGTLGSYAPTSNGGEFCLNEGICTRNPDTPHVENITSTSGLRLDYVIPSATLDVKGSGVFWPAGNEDGYYLVYDEELGNSKGVSSDHRMVWVDLDLTK</sequence>
<feature type="signal peptide" evidence="1">
    <location>
        <begin position="1"/>
        <end position="23"/>
    </location>
</feature>
<dbReference type="PROSITE" id="PS51257">
    <property type="entry name" value="PROKAR_LIPOPROTEIN"/>
    <property type="match status" value="1"/>
</dbReference>
<keyword evidence="1" id="KW-0732">Signal</keyword>
<evidence type="ECO:0000259" key="2">
    <source>
        <dbReference type="Pfam" id="PF03372"/>
    </source>
</evidence>
<dbReference type="Pfam" id="PF03372">
    <property type="entry name" value="Exo_endo_phos"/>
    <property type="match status" value="1"/>
</dbReference>
<dbReference type="AlphaFoldDB" id="A0A0B9G7I0"/>